<dbReference type="PRINTS" id="PR00469">
    <property type="entry name" value="PNDRDTASEII"/>
</dbReference>
<dbReference type="InterPro" id="IPR050097">
    <property type="entry name" value="Ferredoxin-NADP_redctase_2"/>
</dbReference>
<dbReference type="EMBL" id="QEOP01000001">
    <property type="protein sequence ID" value="PVZ95231.1"/>
    <property type="molecule type" value="Genomic_DNA"/>
</dbReference>
<dbReference type="GO" id="GO:0004791">
    <property type="term" value="F:thioredoxin-disulfide reductase (NADPH) activity"/>
    <property type="evidence" value="ECO:0007669"/>
    <property type="project" value="UniProtKB-EC"/>
</dbReference>
<keyword evidence="7" id="KW-1185">Reference proteome</keyword>
<accession>A0A2V1HSB4</accession>
<evidence type="ECO:0000256" key="4">
    <source>
        <dbReference type="SAM" id="Phobius"/>
    </source>
</evidence>
<dbReference type="Gene3D" id="3.50.50.60">
    <property type="entry name" value="FAD/NAD(P)-binding domain"/>
    <property type="match status" value="2"/>
</dbReference>
<dbReference type="PANTHER" id="PTHR48105">
    <property type="entry name" value="THIOREDOXIN REDUCTASE 1-RELATED-RELATED"/>
    <property type="match status" value="1"/>
</dbReference>
<evidence type="ECO:0000256" key="1">
    <source>
        <dbReference type="ARBA" id="ARBA00022630"/>
    </source>
</evidence>
<gene>
    <name evidence="6" type="ORF">DDQ50_01515</name>
</gene>
<keyword evidence="2" id="KW-0560">Oxidoreductase</keyword>
<dbReference type="Pfam" id="PF07992">
    <property type="entry name" value="Pyr_redox_2"/>
    <property type="match status" value="1"/>
</dbReference>
<proteinExistence type="predicted"/>
<evidence type="ECO:0000313" key="7">
    <source>
        <dbReference type="Proteomes" id="UP000244893"/>
    </source>
</evidence>
<comment type="catalytic activity">
    <reaction evidence="3">
        <text>[thioredoxin]-dithiol + NADP(+) = [thioredoxin]-disulfide + NADPH + H(+)</text>
        <dbReference type="Rhea" id="RHEA:20345"/>
        <dbReference type="Rhea" id="RHEA-COMP:10698"/>
        <dbReference type="Rhea" id="RHEA-COMP:10700"/>
        <dbReference type="ChEBI" id="CHEBI:15378"/>
        <dbReference type="ChEBI" id="CHEBI:29950"/>
        <dbReference type="ChEBI" id="CHEBI:50058"/>
        <dbReference type="ChEBI" id="CHEBI:57783"/>
        <dbReference type="ChEBI" id="CHEBI:58349"/>
        <dbReference type="EC" id="1.8.1.9"/>
    </reaction>
</comment>
<evidence type="ECO:0000256" key="3">
    <source>
        <dbReference type="ARBA" id="ARBA00048132"/>
    </source>
</evidence>
<reference evidence="6 7" key="1">
    <citation type="submission" date="2018-05" db="EMBL/GenBank/DDBJ databases">
        <title>Amnibacterium sp. M8JJ-5, whole genome shotgun sequence.</title>
        <authorList>
            <person name="Tuo L."/>
        </authorList>
    </citation>
    <scope>NUCLEOTIDE SEQUENCE [LARGE SCALE GENOMIC DNA]</scope>
    <source>
        <strain evidence="6 7">M8JJ-5</strain>
    </source>
</reference>
<feature type="transmembrane region" description="Helical" evidence="4">
    <location>
        <begin position="6"/>
        <end position="26"/>
    </location>
</feature>
<keyword evidence="4" id="KW-1133">Transmembrane helix</keyword>
<dbReference type="PRINTS" id="PR00368">
    <property type="entry name" value="FADPNR"/>
</dbReference>
<dbReference type="Proteomes" id="UP000244893">
    <property type="component" value="Unassembled WGS sequence"/>
</dbReference>
<evidence type="ECO:0000256" key="2">
    <source>
        <dbReference type="ARBA" id="ARBA00023002"/>
    </source>
</evidence>
<dbReference type="InterPro" id="IPR036188">
    <property type="entry name" value="FAD/NAD-bd_sf"/>
</dbReference>
<feature type="domain" description="FAD/NAD(P)-binding" evidence="5">
    <location>
        <begin position="8"/>
        <end position="283"/>
    </location>
</feature>
<dbReference type="InterPro" id="IPR023753">
    <property type="entry name" value="FAD/NAD-binding_dom"/>
</dbReference>
<keyword evidence="4" id="KW-0812">Transmembrane</keyword>
<protein>
    <submittedName>
        <fullName evidence="6">Thioredoxin reductase</fullName>
    </submittedName>
</protein>
<dbReference type="AlphaFoldDB" id="A0A2V1HSB4"/>
<name>A0A2V1HSB4_9MICO</name>
<comment type="caution">
    <text evidence="6">The sequence shown here is derived from an EMBL/GenBank/DDBJ whole genome shotgun (WGS) entry which is preliminary data.</text>
</comment>
<organism evidence="6 7">
    <name type="scientific">Amnibacterium flavum</name>
    <dbReference type="NCBI Taxonomy" id="2173173"/>
    <lineage>
        <taxon>Bacteria</taxon>
        <taxon>Bacillati</taxon>
        <taxon>Actinomycetota</taxon>
        <taxon>Actinomycetes</taxon>
        <taxon>Micrococcales</taxon>
        <taxon>Microbacteriaceae</taxon>
        <taxon>Amnibacterium</taxon>
    </lineage>
</organism>
<keyword evidence="4" id="KW-0472">Membrane</keyword>
<dbReference type="SUPFAM" id="SSF51905">
    <property type="entry name" value="FAD/NAD(P)-binding domain"/>
    <property type="match status" value="1"/>
</dbReference>
<sequence length="305" mass="31830">MERVMTGYDVVIVGGGAAGLSAAVMLGRARRSVAVVDERRPRNRFAPHMHGLLSRDGMSPLELLEHGRRDATKYGVDLIEGTVTSIEKADGGFVVRGSQELSARRVVVATGLVDVLPEVAGVEALWGTGAVVCPYCDGWEVRDQPLGVIATSPASRNQAHLLRQWTNDLTVFGATEAGIPEVEIAVMRARGIAFAPPAIAIEGETGAVRISTATEQHAVARVFVGARPRPNADLLAALGCAMEDTPAGRFVSTDSSGETSVAGVWAIGNVADVKALVPIALGAGTYAATQINISLTEEEIAAITA</sequence>
<evidence type="ECO:0000259" key="5">
    <source>
        <dbReference type="Pfam" id="PF07992"/>
    </source>
</evidence>
<evidence type="ECO:0000313" key="6">
    <source>
        <dbReference type="EMBL" id="PVZ95231.1"/>
    </source>
</evidence>
<dbReference type="OrthoDB" id="9786503at2"/>
<keyword evidence="1" id="KW-0285">Flavoprotein</keyword>